<dbReference type="Proteomes" id="UP000515743">
    <property type="component" value="Chromosome"/>
</dbReference>
<keyword evidence="1" id="KW-1133">Transmembrane helix</keyword>
<accession>A0A7G7CNV8</accession>
<keyword evidence="1" id="KW-0812">Transmembrane</keyword>
<protein>
    <submittedName>
        <fullName evidence="2">Uncharacterized protein</fullName>
    </submittedName>
</protein>
<evidence type="ECO:0000313" key="2">
    <source>
        <dbReference type="EMBL" id="QNE89274.1"/>
    </source>
</evidence>
<keyword evidence="1" id="KW-0472">Membrane</keyword>
<evidence type="ECO:0000256" key="1">
    <source>
        <dbReference type="SAM" id="Phobius"/>
    </source>
</evidence>
<reference evidence="2 3" key="1">
    <citation type="submission" date="2020-07" db="EMBL/GenBank/DDBJ databases">
        <title>Complete genome and description of Corynebacterium incognita strain Marseille-Q3630 sp. nov.</title>
        <authorList>
            <person name="Boxberger M."/>
        </authorList>
    </citation>
    <scope>NUCLEOTIDE SEQUENCE [LARGE SCALE GENOMIC DNA]</scope>
    <source>
        <strain evidence="2 3">Marseille-Q3630</strain>
    </source>
</reference>
<feature type="transmembrane region" description="Helical" evidence="1">
    <location>
        <begin position="19"/>
        <end position="42"/>
    </location>
</feature>
<organism evidence="2 3">
    <name type="scientific">Corynebacterium incognita</name>
    <dbReference type="NCBI Taxonomy" id="2754725"/>
    <lineage>
        <taxon>Bacteria</taxon>
        <taxon>Bacillati</taxon>
        <taxon>Actinomycetota</taxon>
        <taxon>Actinomycetes</taxon>
        <taxon>Mycobacteriales</taxon>
        <taxon>Corynebacteriaceae</taxon>
        <taxon>Corynebacterium</taxon>
    </lineage>
</organism>
<name>A0A7G7CNV8_9CORY</name>
<dbReference type="KEGG" id="cik:H0194_09525"/>
<proteinExistence type="predicted"/>
<dbReference type="EMBL" id="CP059404">
    <property type="protein sequence ID" value="QNE89274.1"/>
    <property type="molecule type" value="Genomic_DNA"/>
</dbReference>
<keyword evidence="3" id="KW-1185">Reference proteome</keyword>
<dbReference type="AlphaFoldDB" id="A0A7G7CNV8"/>
<sequence length="174" mass="18193">MPDNTFDTYRESRSTARGIITAGIVVLIVAALAALSAAWYALSTKPNDAPEDADSPAAATVTVTAPPQSATELTGTYSGRVSSATAAEAGDNKEWTMMVTFGGNTATLGYPDSGCFVYLSEPVDDAGATVFKASPVSKKCNADGTWSFRPNEDGLYAEYSEGSDLLVTGQVRRD</sequence>
<evidence type="ECO:0000313" key="3">
    <source>
        <dbReference type="Proteomes" id="UP000515743"/>
    </source>
</evidence>
<gene>
    <name evidence="2" type="ORF">H0194_09525</name>
</gene>
<dbReference type="RefSeq" id="WP_185175651.1">
    <property type="nucleotide sequence ID" value="NZ_CP059404.1"/>
</dbReference>